<dbReference type="PANTHER" id="PTHR21310:SF42">
    <property type="entry name" value="BIFUNCTIONAL AAC_APH"/>
    <property type="match status" value="1"/>
</dbReference>
<dbReference type="InterPro" id="IPR011009">
    <property type="entry name" value="Kinase-like_dom_sf"/>
</dbReference>
<dbReference type="InterPro" id="IPR051678">
    <property type="entry name" value="AGP_Transferase"/>
</dbReference>
<dbReference type="InterPro" id="IPR002575">
    <property type="entry name" value="Aminoglycoside_PTrfase"/>
</dbReference>
<evidence type="ECO:0000313" key="3">
    <source>
        <dbReference type="Proteomes" id="UP001500668"/>
    </source>
</evidence>
<dbReference type="CDD" id="cd05155">
    <property type="entry name" value="APH_ChoK_like_1"/>
    <property type="match status" value="1"/>
</dbReference>
<comment type="caution">
    <text evidence="2">The sequence shown here is derived from an EMBL/GenBank/DDBJ whole genome shotgun (WGS) entry which is preliminary data.</text>
</comment>
<accession>A0ABP3QQM5</accession>
<evidence type="ECO:0000259" key="1">
    <source>
        <dbReference type="Pfam" id="PF01636"/>
    </source>
</evidence>
<keyword evidence="3" id="KW-1185">Reference proteome</keyword>
<dbReference type="EMBL" id="BAAACA010000014">
    <property type="protein sequence ID" value="GAA0595417.1"/>
    <property type="molecule type" value="Genomic_DNA"/>
</dbReference>
<sequence length="300" mass="31987">MLPLMHTDIDIDADLVRSLLREQHPYLAGLDPRPVDGGWDNQLWRLGDELAVRLPRTPRAPDLLRRECRWLPELAPGLPLPVPVPLRVGQPSALFPAVWTVVRWVAGEPLDRVPVTEGLHAADALAGFLRALHRDAPAGAPVNPGRGVPLTDLVPHLDEQLEVVSSPVAAGVREVWEAAVAAPAWDGPPVWLHGDLHPANAVGSHGTLTGVIDFGELCVGEPATDLAAAWLLLPSGAAARFFAAYGDVDEATVRRARGWAVLRGLGLIGIGQAWERGLPGGKETWGPAGRATLDRVLASA</sequence>
<organism evidence="2 3">
    <name type="scientific">Streptomyces crystallinus</name>
    <dbReference type="NCBI Taxonomy" id="68191"/>
    <lineage>
        <taxon>Bacteria</taxon>
        <taxon>Bacillati</taxon>
        <taxon>Actinomycetota</taxon>
        <taxon>Actinomycetes</taxon>
        <taxon>Kitasatosporales</taxon>
        <taxon>Streptomycetaceae</taxon>
        <taxon>Streptomyces</taxon>
    </lineage>
</organism>
<name>A0ABP3QQM5_9ACTN</name>
<dbReference type="SUPFAM" id="SSF56112">
    <property type="entry name" value="Protein kinase-like (PK-like)"/>
    <property type="match status" value="1"/>
</dbReference>
<dbReference type="Proteomes" id="UP001500668">
    <property type="component" value="Unassembled WGS sequence"/>
</dbReference>
<reference evidence="3" key="1">
    <citation type="journal article" date="2019" name="Int. J. Syst. Evol. Microbiol.">
        <title>The Global Catalogue of Microorganisms (GCM) 10K type strain sequencing project: providing services to taxonomists for standard genome sequencing and annotation.</title>
        <authorList>
            <consortium name="The Broad Institute Genomics Platform"/>
            <consortium name="The Broad Institute Genome Sequencing Center for Infectious Disease"/>
            <person name="Wu L."/>
            <person name="Ma J."/>
        </authorList>
    </citation>
    <scope>NUCLEOTIDE SEQUENCE [LARGE SCALE GENOMIC DNA]</scope>
    <source>
        <strain evidence="3">JCM 5067</strain>
    </source>
</reference>
<dbReference type="Gene3D" id="3.30.200.20">
    <property type="entry name" value="Phosphorylase Kinase, domain 1"/>
    <property type="match status" value="1"/>
</dbReference>
<evidence type="ECO:0000313" key="2">
    <source>
        <dbReference type="EMBL" id="GAA0595417.1"/>
    </source>
</evidence>
<feature type="domain" description="Aminoglycoside phosphotransferase" evidence="1">
    <location>
        <begin position="33"/>
        <end position="259"/>
    </location>
</feature>
<gene>
    <name evidence="2" type="ORF">GCM10010394_26110</name>
</gene>
<dbReference type="Gene3D" id="3.90.1200.10">
    <property type="match status" value="1"/>
</dbReference>
<dbReference type="Pfam" id="PF01636">
    <property type="entry name" value="APH"/>
    <property type="match status" value="1"/>
</dbReference>
<dbReference type="PANTHER" id="PTHR21310">
    <property type="entry name" value="AMINOGLYCOSIDE PHOSPHOTRANSFERASE-RELATED-RELATED"/>
    <property type="match status" value="1"/>
</dbReference>
<protein>
    <recommendedName>
        <fullName evidence="1">Aminoglycoside phosphotransferase domain-containing protein</fullName>
    </recommendedName>
</protein>
<proteinExistence type="predicted"/>